<accession>A0A5K1VUB6</accession>
<dbReference type="InterPro" id="IPR050257">
    <property type="entry name" value="eL8/uL1-like"/>
</dbReference>
<dbReference type="SUPFAM" id="SSF55315">
    <property type="entry name" value="L30e-like"/>
    <property type="match status" value="1"/>
</dbReference>
<proteinExistence type="predicted"/>
<dbReference type="InterPro" id="IPR029064">
    <property type="entry name" value="Ribosomal_eL30-like_sf"/>
</dbReference>
<dbReference type="PANTHER" id="PTHR23105">
    <property type="entry name" value="RIBOSOMAL PROTEIN L7AE FAMILY MEMBER"/>
    <property type="match status" value="1"/>
</dbReference>
<evidence type="ECO:0000313" key="3">
    <source>
        <dbReference type="EMBL" id="GAT99486.1"/>
    </source>
</evidence>
<dbReference type="EMBL" id="BDEQ01000001">
    <property type="protein sequence ID" value="GAT96707.1"/>
    <property type="molecule type" value="Genomic_DNA"/>
</dbReference>
<dbReference type="OMA" id="SHIPAVC"/>
<evidence type="ECO:0000313" key="4">
    <source>
        <dbReference type="Proteomes" id="UP000078387"/>
    </source>
</evidence>
<dbReference type="InterPro" id="IPR004038">
    <property type="entry name" value="Ribosomal_eL8/eL30/eS12/Gad45"/>
</dbReference>
<gene>
    <name evidence="2" type="ORF">CL6EHI_001850</name>
    <name evidence="3" type="ORF">CL6EHI_102280</name>
</gene>
<sequence length="139" mass="15512">MSSSESNDNHIHLLPIATPLASDNVEKRLHKLIKKAVETKCIKRGIKDTMKTVKKEKDAEKMKNWLCVLAGDVTPLDIISHIPSYMKEKGIAYIYVKTREALGKVAGSTHPTTCVLLTCDSDSPCFDSCQKLIKKIKNE</sequence>
<dbReference type="VEuPathDB" id="AmoebaDB:KM1_081230"/>
<dbReference type="Gene3D" id="3.30.1330.30">
    <property type="match status" value="1"/>
</dbReference>
<dbReference type="FunFam" id="3.30.1330.30:FF:000075">
    <property type="entry name" value="H/ACA ribonucleoprotein complex subunit 2 family protein"/>
    <property type="match status" value="1"/>
</dbReference>
<reference evidence="3 4" key="1">
    <citation type="submission" date="2016-05" db="EMBL/GenBank/DDBJ databases">
        <title>First whole genome sequencing of Entamoeba histolytica HM1:IMSS-clone-6.</title>
        <authorList>
            <person name="Mukherjee Avik.K."/>
            <person name="Izumyama S."/>
            <person name="Nakada-Tsukui K."/>
            <person name="Nozaki T."/>
        </authorList>
    </citation>
    <scope>NUCLEOTIDE SEQUENCE [LARGE SCALE GENOMIC DNA]</scope>
    <source>
        <strain evidence="3 4">HM1:IMSS clone 6</strain>
    </source>
</reference>
<dbReference type="Pfam" id="PF01248">
    <property type="entry name" value="Ribosomal_L7Ae"/>
    <property type="match status" value="1"/>
</dbReference>
<feature type="domain" description="Ribosomal protein eL8/eL30/eS12/Gadd45" evidence="1">
    <location>
        <begin position="28"/>
        <end position="123"/>
    </location>
</feature>
<dbReference type="Proteomes" id="UP000078387">
    <property type="component" value="Unassembled WGS sequence"/>
</dbReference>
<organism evidence="3 4">
    <name type="scientific">Entamoeba histolytica</name>
    <dbReference type="NCBI Taxonomy" id="5759"/>
    <lineage>
        <taxon>Eukaryota</taxon>
        <taxon>Amoebozoa</taxon>
        <taxon>Evosea</taxon>
        <taxon>Archamoebae</taxon>
        <taxon>Mastigamoebida</taxon>
        <taxon>Entamoebidae</taxon>
        <taxon>Entamoeba</taxon>
    </lineage>
</organism>
<dbReference type="AlphaFoldDB" id="A0A5K1VUB6"/>
<dbReference type="VEuPathDB" id="AmoebaDB:EHI5A_069410"/>
<evidence type="ECO:0000313" key="2">
    <source>
        <dbReference type="EMBL" id="GAT96707.1"/>
    </source>
</evidence>
<dbReference type="EMBL" id="BDEQ01000001">
    <property type="protein sequence ID" value="GAT99486.1"/>
    <property type="molecule type" value="Genomic_DNA"/>
</dbReference>
<comment type="caution">
    <text evidence="3">The sequence shown here is derived from an EMBL/GenBank/DDBJ whole genome shotgun (WGS) entry which is preliminary data.</text>
</comment>
<dbReference type="GO" id="GO:0003723">
    <property type="term" value="F:RNA binding"/>
    <property type="evidence" value="ECO:0007669"/>
    <property type="project" value="InterPro"/>
</dbReference>
<dbReference type="GO" id="GO:1990904">
    <property type="term" value="C:ribonucleoprotein complex"/>
    <property type="evidence" value="ECO:0007669"/>
    <property type="project" value="UniProtKB-KW"/>
</dbReference>
<keyword evidence="3" id="KW-0687">Ribonucleoprotein</keyword>
<name>A0A5K1VUB6_ENTHI</name>
<evidence type="ECO:0000259" key="1">
    <source>
        <dbReference type="Pfam" id="PF01248"/>
    </source>
</evidence>
<dbReference type="VEuPathDB" id="AmoebaDB:EHI_001850"/>
<protein>
    <submittedName>
        <fullName evidence="3">H aca ribonucleoprotein complex subunit 2-like protein</fullName>
    </submittedName>
</protein>